<dbReference type="PROSITE" id="PS00154">
    <property type="entry name" value="ATPASE_E1_E2"/>
    <property type="match status" value="1"/>
</dbReference>
<dbReference type="SUPFAM" id="SSF81653">
    <property type="entry name" value="Calcium ATPase, transduction domain A"/>
    <property type="match status" value="1"/>
</dbReference>
<dbReference type="Gene3D" id="3.40.1110.10">
    <property type="entry name" value="Calcium-transporting ATPase, cytoplasmic domain N"/>
    <property type="match status" value="1"/>
</dbReference>
<dbReference type="InterPro" id="IPR027256">
    <property type="entry name" value="P-typ_ATPase_IB"/>
</dbReference>
<keyword evidence="7" id="KW-0677">Repeat</keyword>
<evidence type="ECO:0000256" key="13">
    <source>
        <dbReference type="ARBA" id="ARBA00022989"/>
    </source>
</evidence>
<dbReference type="GO" id="GO:0005886">
    <property type="term" value="C:plasma membrane"/>
    <property type="evidence" value="ECO:0007669"/>
    <property type="project" value="UniProtKB-SubCell"/>
</dbReference>
<dbReference type="InterPro" id="IPR006121">
    <property type="entry name" value="HMA_dom"/>
</dbReference>
<evidence type="ECO:0000256" key="1">
    <source>
        <dbReference type="ARBA" id="ARBA00004651"/>
    </source>
</evidence>
<evidence type="ECO:0000256" key="12">
    <source>
        <dbReference type="ARBA" id="ARBA00022967"/>
    </source>
</evidence>
<dbReference type="SUPFAM" id="SSF55008">
    <property type="entry name" value="HMA, heavy metal-associated domain"/>
    <property type="match status" value="2"/>
</dbReference>
<dbReference type="Proteomes" id="UP000326725">
    <property type="component" value="Unassembled WGS sequence"/>
</dbReference>
<evidence type="ECO:0000313" key="20">
    <source>
        <dbReference type="Proteomes" id="UP000326725"/>
    </source>
</evidence>
<dbReference type="NCBIfam" id="TIGR00003">
    <property type="entry name" value="copper ion binding protein"/>
    <property type="match status" value="2"/>
</dbReference>
<dbReference type="InterPro" id="IPR006122">
    <property type="entry name" value="HMA_Cu_ion-bd"/>
</dbReference>
<keyword evidence="3" id="KW-0813">Transport</keyword>
<evidence type="ECO:0000256" key="11">
    <source>
        <dbReference type="ARBA" id="ARBA00022842"/>
    </source>
</evidence>
<dbReference type="InterPro" id="IPR036412">
    <property type="entry name" value="HAD-like_sf"/>
</dbReference>
<dbReference type="NCBIfam" id="TIGR01494">
    <property type="entry name" value="ATPase_P-type"/>
    <property type="match status" value="2"/>
</dbReference>
<comment type="subcellular location">
    <subcellularLocation>
        <location evidence="1">Cell membrane</location>
        <topology evidence="1">Multi-pass membrane protein</topology>
    </subcellularLocation>
</comment>
<keyword evidence="10 16" id="KW-0067">ATP-binding</keyword>
<dbReference type="GO" id="GO:0060003">
    <property type="term" value="P:copper ion export"/>
    <property type="evidence" value="ECO:0007669"/>
    <property type="project" value="UniProtKB-ARBA"/>
</dbReference>
<keyword evidence="11" id="KW-0460">Magnesium</keyword>
<dbReference type="PRINTS" id="PR00119">
    <property type="entry name" value="CATATPASE"/>
</dbReference>
<dbReference type="PANTHER" id="PTHR43520">
    <property type="entry name" value="ATP7, ISOFORM B"/>
    <property type="match status" value="1"/>
</dbReference>
<keyword evidence="9" id="KW-0186">Copper</keyword>
<keyword evidence="8 16" id="KW-0547">Nucleotide-binding</keyword>
<dbReference type="InterPro" id="IPR018303">
    <property type="entry name" value="ATPase_P-typ_P_site"/>
</dbReference>
<organism evidence="19 20">
    <name type="scientific">Halomonas lysinitropha</name>
    <dbReference type="NCBI Taxonomy" id="2607506"/>
    <lineage>
        <taxon>Bacteria</taxon>
        <taxon>Pseudomonadati</taxon>
        <taxon>Pseudomonadota</taxon>
        <taxon>Gammaproteobacteria</taxon>
        <taxon>Oceanospirillales</taxon>
        <taxon>Halomonadaceae</taxon>
        <taxon>Halomonas</taxon>
    </lineage>
</organism>
<keyword evidence="9" id="KW-0187">Copper transport</keyword>
<evidence type="ECO:0000256" key="9">
    <source>
        <dbReference type="ARBA" id="ARBA00022796"/>
    </source>
</evidence>
<feature type="transmembrane region" description="Helical" evidence="16">
    <location>
        <begin position="801"/>
        <end position="821"/>
    </location>
</feature>
<keyword evidence="12" id="KW-1278">Translocase</keyword>
<evidence type="ECO:0000256" key="2">
    <source>
        <dbReference type="ARBA" id="ARBA00006024"/>
    </source>
</evidence>
<dbReference type="Pfam" id="PF00122">
    <property type="entry name" value="E1-E2_ATPase"/>
    <property type="match status" value="1"/>
</dbReference>
<dbReference type="AlphaFoldDB" id="A0A5K1I119"/>
<dbReference type="InterPro" id="IPR023298">
    <property type="entry name" value="ATPase_P-typ_TM_dom_sf"/>
</dbReference>
<feature type="domain" description="HMA" evidence="18">
    <location>
        <begin position="82"/>
        <end position="148"/>
    </location>
</feature>
<name>A0A5K1I119_9GAMM</name>
<gene>
    <name evidence="19" type="primary">copA_1</name>
    <name evidence="19" type="ORF">HALO32_00120</name>
</gene>
<dbReference type="Gene3D" id="3.40.50.1000">
    <property type="entry name" value="HAD superfamily/HAD-like"/>
    <property type="match status" value="1"/>
</dbReference>
<dbReference type="SFLD" id="SFLDF00027">
    <property type="entry name" value="p-type_atpase"/>
    <property type="match status" value="1"/>
</dbReference>
<keyword evidence="20" id="KW-1185">Reference proteome</keyword>
<dbReference type="GO" id="GO:0043682">
    <property type="term" value="F:P-type divalent copper transporter activity"/>
    <property type="evidence" value="ECO:0007669"/>
    <property type="project" value="TreeGrafter"/>
</dbReference>
<evidence type="ECO:0000313" key="19">
    <source>
        <dbReference type="EMBL" id="VVZ94071.1"/>
    </source>
</evidence>
<dbReference type="PRINTS" id="PR00120">
    <property type="entry name" value="HATPASE"/>
</dbReference>
<protein>
    <submittedName>
        <fullName evidence="19">Copper-exporting P-type ATPase A</fullName>
        <ecNumber evidence="19">3.6.3.54</ecNumber>
    </submittedName>
</protein>
<dbReference type="NCBIfam" id="TIGR01525">
    <property type="entry name" value="ATPase-IB_hvy"/>
    <property type="match status" value="1"/>
</dbReference>
<dbReference type="GO" id="GO:0055070">
    <property type="term" value="P:copper ion homeostasis"/>
    <property type="evidence" value="ECO:0007669"/>
    <property type="project" value="TreeGrafter"/>
</dbReference>
<dbReference type="InterPro" id="IPR008250">
    <property type="entry name" value="ATPase_P-typ_transduc_dom_A_sf"/>
</dbReference>
<feature type="region of interest" description="Disordered" evidence="17">
    <location>
        <begin position="827"/>
        <end position="850"/>
    </location>
</feature>
<dbReference type="Pfam" id="PF00702">
    <property type="entry name" value="Hydrolase"/>
    <property type="match status" value="1"/>
</dbReference>
<evidence type="ECO:0000256" key="15">
    <source>
        <dbReference type="ARBA" id="ARBA00023136"/>
    </source>
</evidence>
<feature type="transmembrane region" description="Helical" evidence="16">
    <location>
        <begin position="775"/>
        <end position="795"/>
    </location>
</feature>
<dbReference type="GO" id="GO:0016887">
    <property type="term" value="F:ATP hydrolysis activity"/>
    <property type="evidence" value="ECO:0007669"/>
    <property type="project" value="InterPro"/>
</dbReference>
<evidence type="ECO:0000256" key="3">
    <source>
        <dbReference type="ARBA" id="ARBA00022448"/>
    </source>
</evidence>
<dbReference type="InterPro" id="IPR023214">
    <property type="entry name" value="HAD_sf"/>
</dbReference>
<evidence type="ECO:0000256" key="8">
    <source>
        <dbReference type="ARBA" id="ARBA00022741"/>
    </source>
</evidence>
<evidence type="ECO:0000256" key="5">
    <source>
        <dbReference type="ARBA" id="ARBA00022692"/>
    </source>
</evidence>
<evidence type="ECO:0000259" key="18">
    <source>
        <dbReference type="PROSITE" id="PS50846"/>
    </source>
</evidence>
<dbReference type="GO" id="GO:0005507">
    <property type="term" value="F:copper ion binding"/>
    <property type="evidence" value="ECO:0007669"/>
    <property type="project" value="InterPro"/>
</dbReference>
<keyword evidence="14" id="KW-0406">Ion transport</keyword>
<dbReference type="InterPro" id="IPR001757">
    <property type="entry name" value="P_typ_ATPase"/>
</dbReference>
<evidence type="ECO:0000256" key="4">
    <source>
        <dbReference type="ARBA" id="ARBA00022475"/>
    </source>
</evidence>
<dbReference type="SFLD" id="SFLDG00002">
    <property type="entry name" value="C1.7:_P-type_atpase_like"/>
    <property type="match status" value="1"/>
</dbReference>
<keyword evidence="4 16" id="KW-1003">Cell membrane</keyword>
<dbReference type="PANTHER" id="PTHR43520:SF8">
    <property type="entry name" value="P-TYPE CU(+) TRANSPORTER"/>
    <property type="match status" value="1"/>
</dbReference>
<dbReference type="InterPro" id="IPR044492">
    <property type="entry name" value="P_typ_ATPase_HD_dom"/>
</dbReference>
<dbReference type="Gene3D" id="2.70.150.10">
    <property type="entry name" value="Calcium-transporting ATPase, cytoplasmic transduction domain A"/>
    <property type="match status" value="1"/>
</dbReference>
<accession>A0A5K1I119</accession>
<dbReference type="Gene3D" id="3.30.70.100">
    <property type="match status" value="2"/>
</dbReference>
<keyword evidence="15 16" id="KW-0472">Membrane</keyword>
<dbReference type="CDD" id="cd00371">
    <property type="entry name" value="HMA"/>
    <property type="match status" value="2"/>
</dbReference>
<dbReference type="InterPro" id="IPR023299">
    <property type="entry name" value="ATPase_P-typ_cyto_dom_N"/>
</dbReference>
<dbReference type="PROSITE" id="PS50846">
    <property type="entry name" value="HMA_2"/>
    <property type="match status" value="2"/>
</dbReference>
<dbReference type="EMBL" id="CABVOU010000014">
    <property type="protein sequence ID" value="VVZ94071.1"/>
    <property type="molecule type" value="Genomic_DNA"/>
</dbReference>
<evidence type="ECO:0000256" key="16">
    <source>
        <dbReference type="RuleBase" id="RU362081"/>
    </source>
</evidence>
<keyword evidence="5 16" id="KW-0812">Transmembrane</keyword>
<dbReference type="SFLD" id="SFLDS00003">
    <property type="entry name" value="Haloacid_Dehalogenase"/>
    <property type="match status" value="1"/>
</dbReference>
<feature type="compositionally biased region" description="Low complexity" evidence="17">
    <location>
        <begin position="834"/>
        <end position="850"/>
    </location>
</feature>
<keyword evidence="13 16" id="KW-1133">Transmembrane helix</keyword>
<feature type="transmembrane region" description="Helical" evidence="16">
    <location>
        <begin position="418"/>
        <end position="436"/>
    </location>
</feature>
<dbReference type="InterPro" id="IPR036163">
    <property type="entry name" value="HMA_dom_sf"/>
</dbReference>
<dbReference type="Pfam" id="PF00403">
    <property type="entry name" value="HMA"/>
    <property type="match status" value="2"/>
</dbReference>
<reference evidence="19 20" key="1">
    <citation type="submission" date="2019-09" db="EMBL/GenBank/DDBJ databases">
        <authorList>
            <person name="Criscuolo A."/>
        </authorList>
    </citation>
    <scope>NUCLEOTIDE SEQUENCE [LARGE SCALE GENOMIC DNA]</scope>
    <source>
        <strain evidence="20">3(2)</strain>
    </source>
</reference>
<dbReference type="InterPro" id="IPR059000">
    <property type="entry name" value="ATPase_P-type_domA"/>
</dbReference>
<sequence>MTDSTPKTITLTVPGMGSDHCAGIVRKTLERLDGVGNIQTNIANHHVSVSIEEGGPDGETLKEAVEGAGYDVAAVSGGNTKQQIRLTVPGMGSDHCAGIIRSTLERLEGVESIDTNIASHRVSVTVASDGPDGDALKSAVEGAGYDVAAVQADEAEDADSDAEIEEAYLSQARKRLIIAAVPTTLIMLLMMPHMFWQPIPGYLAIIAVLAFPVVFLYGGIATHKSTWRSLKNGTFNMDVLISMGSLPPYLIGLVGFVYPMTSFIEMAATIMTFHLLGRYLEALAKGRASQAIRRLMTLGAKTARVERDGEEVEVPVKELAPGDIMIVRPGDKIPTDGEVVEGESHLDESIATGESIPVYKSTGDSVIGATINKEGRLRVKATRVGGDTFLSQVVRLIDQAQGSRVPIQEFADRMTGRFVPAVLGIALASLIAWAVFPDALRPILEWGATFLPWVNPDASTPVLAILAAIAVLVIACPCALGLATPTALMVGSGIGAERGILIRSGEAIQTFKDVKVIVLDKTGTITRGEPKLTEAVAAEGVDESHLLTLAASVENASEHPIARAIVDGARERDVKPGEVSEFRSTGARGVSGKVGDETVLIGNRRLLEEEGVTGLDALADDMQALENKGRTVVIVAADGKAVGLVAVADTLKQESIEAIRGMHDLGLHVVMITGDNERAARAVADEVGIDEVQAGVLPEGKVDAIRALQEKHGNHVAMVGDGINDAAALTQANVGIAIGAGADVAIEAADVTLVRGELTAVVDAMHLSRATFGKIVQNLIWASAYNVAAIPIAAIGLLHPMIGVIAMTTSSLSVIGNSLLLKRRYAREQPGGEQSTPAQSTQSQAKGGHS</sequence>
<evidence type="ECO:0000256" key="7">
    <source>
        <dbReference type="ARBA" id="ARBA00022737"/>
    </source>
</evidence>
<dbReference type="SUPFAM" id="SSF56784">
    <property type="entry name" value="HAD-like"/>
    <property type="match status" value="1"/>
</dbReference>
<dbReference type="SUPFAM" id="SSF81665">
    <property type="entry name" value="Calcium ATPase, transmembrane domain M"/>
    <property type="match status" value="1"/>
</dbReference>
<evidence type="ECO:0000256" key="14">
    <source>
        <dbReference type="ARBA" id="ARBA00023065"/>
    </source>
</evidence>
<feature type="domain" description="HMA" evidence="18">
    <location>
        <begin position="7"/>
        <end position="73"/>
    </location>
</feature>
<comment type="similarity">
    <text evidence="2 16">Belongs to the cation transport ATPase (P-type) (TC 3.A.3) family. Type IB subfamily.</text>
</comment>
<feature type="transmembrane region" description="Helical" evidence="16">
    <location>
        <begin position="176"/>
        <end position="196"/>
    </location>
</feature>
<dbReference type="EC" id="3.6.3.54" evidence="19"/>
<dbReference type="RefSeq" id="WP_225809606.1">
    <property type="nucleotide sequence ID" value="NZ_CABVOU010000014.1"/>
</dbReference>
<evidence type="ECO:0000256" key="6">
    <source>
        <dbReference type="ARBA" id="ARBA00022723"/>
    </source>
</evidence>
<evidence type="ECO:0000256" key="17">
    <source>
        <dbReference type="SAM" id="MobiDB-lite"/>
    </source>
</evidence>
<dbReference type="FunFam" id="2.70.150.10:FF:000020">
    <property type="entry name" value="Copper-exporting P-type ATPase A"/>
    <property type="match status" value="1"/>
</dbReference>
<feature type="transmembrane region" description="Helical" evidence="16">
    <location>
        <begin position="202"/>
        <end position="221"/>
    </location>
</feature>
<evidence type="ECO:0000256" key="10">
    <source>
        <dbReference type="ARBA" id="ARBA00022840"/>
    </source>
</evidence>
<dbReference type="CDD" id="cd02094">
    <property type="entry name" value="P-type_ATPase_Cu-like"/>
    <property type="match status" value="1"/>
</dbReference>
<keyword evidence="6 16" id="KW-0479">Metal-binding</keyword>
<keyword evidence="19" id="KW-0378">Hydrolase</keyword>
<feature type="transmembrane region" description="Helical" evidence="16">
    <location>
        <begin position="462"/>
        <end position="483"/>
    </location>
</feature>
<proteinExistence type="inferred from homology"/>
<dbReference type="GO" id="GO:0005524">
    <property type="term" value="F:ATP binding"/>
    <property type="evidence" value="ECO:0007669"/>
    <property type="project" value="UniProtKB-UniRule"/>
</dbReference>